<proteinExistence type="predicted"/>
<reference evidence="2" key="1">
    <citation type="submission" date="2022-11" db="UniProtKB">
        <authorList>
            <consortium name="WormBaseParasite"/>
        </authorList>
    </citation>
    <scope>IDENTIFICATION</scope>
</reference>
<sequence>MQHPSSPSSSASSTDFECIRGQLTLAQLINEIEAFVGSRINALRSGRRGSLVIYRHGQQLVDPNLFVDTAVARREADAIISAQVRTDANLATGNHRVRPKRAERVGNTIYFNALCEDNESYYVSWRP</sequence>
<name>A0A914C7Q1_9BILA</name>
<evidence type="ECO:0000313" key="1">
    <source>
        <dbReference type="Proteomes" id="UP000887540"/>
    </source>
</evidence>
<evidence type="ECO:0000313" key="2">
    <source>
        <dbReference type="WBParaSite" id="ACRNAN_Path_505.g1909.t1"/>
    </source>
</evidence>
<dbReference type="WBParaSite" id="ACRNAN_Path_505.g1909.t1">
    <property type="protein sequence ID" value="ACRNAN_Path_505.g1909.t1"/>
    <property type="gene ID" value="ACRNAN_Path_505.g1909"/>
</dbReference>
<dbReference type="AlphaFoldDB" id="A0A914C7Q1"/>
<keyword evidence="1" id="KW-1185">Reference proteome</keyword>
<accession>A0A914C7Q1</accession>
<organism evidence="1 2">
    <name type="scientific">Acrobeloides nanus</name>
    <dbReference type="NCBI Taxonomy" id="290746"/>
    <lineage>
        <taxon>Eukaryota</taxon>
        <taxon>Metazoa</taxon>
        <taxon>Ecdysozoa</taxon>
        <taxon>Nematoda</taxon>
        <taxon>Chromadorea</taxon>
        <taxon>Rhabditida</taxon>
        <taxon>Tylenchina</taxon>
        <taxon>Cephalobomorpha</taxon>
        <taxon>Cephaloboidea</taxon>
        <taxon>Cephalobidae</taxon>
        <taxon>Acrobeloides</taxon>
    </lineage>
</organism>
<protein>
    <submittedName>
        <fullName evidence="2">Uncharacterized protein</fullName>
    </submittedName>
</protein>
<dbReference type="Proteomes" id="UP000887540">
    <property type="component" value="Unplaced"/>
</dbReference>